<protein>
    <submittedName>
        <fullName evidence="1">Uncharacterized protein</fullName>
    </submittedName>
</protein>
<proteinExistence type="predicted"/>
<organism evidence="1">
    <name type="scientific">Opuntia streptacantha</name>
    <name type="common">Prickly pear cactus</name>
    <name type="synonym">Opuntia cardona</name>
    <dbReference type="NCBI Taxonomy" id="393608"/>
    <lineage>
        <taxon>Eukaryota</taxon>
        <taxon>Viridiplantae</taxon>
        <taxon>Streptophyta</taxon>
        <taxon>Embryophyta</taxon>
        <taxon>Tracheophyta</taxon>
        <taxon>Spermatophyta</taxon>
        <taxon>Magnoliopsida</taxon>
        <taxon>eudicotyledons</taxon>
        <taxon>Gunneridae</taxon>
        <taxon>Pentapetalae</taxon>
        <taxon>Caryophyllales</taxon>
        <taxon>Cactineae</taxon>
        <taxon>Cactaceae</taxon>
        <taxon>Opuntioideae</taxon>
        <taxon>Opuntia</taxon>
    </lineage>
</organism>
<accession>A0A7C9CJF8</accession>
<name>A0A7C9CJF8_OPUST</name>
<sequence length="126" mass="14234">MNPLESKPPDPWPCAPPFLSRTLPCPSVLNFWPKLPGFVALCPCPDPSLRAFDSRFGSSTLGWGTLLWLHGCDHYFRELASRLGEVVIVCDCCWLLWSGLPLTTITVDHRLLNQTMGRIVLLQLWE</sequence>
<evidence type="ECO:0000313" key="1">
    <source>
        <dbReference type="EMBL" id="MBA4618287.1"/>
    </source>
</evidence>
<dbReference type="EMBL" id="GISG01019937">
    <property type="protein sequence ID" value="MBA4618287.1"/>
    <property type="molecule type" value="Transcribed_RNA"/>
</dbReference>
<reference evidence="1" key="1">
    <citation type="journal article" date="2013" name="J. Plant Res.">
        <title>Effect of fungi and light on seed germination of three Opuntia species from semiarid lands of central Mexico.</title>
        <authorList>
            <person name="Delgado-Sanchez P."/>
            <person name="Jimenez-Bremont J.F."/>
            <person name="Guerrero-Gonzalez Mde L."/>
            <person name="Flores J."/>
        </authorList>
    </citation>
    <scope>NUCLEOTIDE SEQUENCE</scope>
    <source>
        <tissue evidence="1">Cladode</tissue>
    </source>
</reference>
<reference evidence="1" key="2">
    <citation type="submission" date="2020-07" db="EMBL/GenBank/DDBJ databases">
        <authorList>
            <person name="Vera ALvarez R."/>
            <person name="Arias-Moreno D.M."/>
            <person name="Jimenez-Jacinto V."/>
            <person name="Jimenez-Bremont J.F."/>
            <person name="Swaminathan K."/>
            <person name="Moose S.P."/>
            <person name="Guerrero-Gonzalez M.L."/>
            <person name="Marino-Ramirez L."/>
            <person name="Landsman D."/>
            <person name="Rodriguez-Kessler M."/>
            <person name="Delgado-Sanchez P."/>
        </authorList>
    </citation>
    <scope>NUCLEOTIDE SEQUENCE</scope>
    <source>
        <tissue evidence="1">Cladode</tissue>
    </source>
</reference>
<dbReference type="AlphaFoldDB" id="A0A7C9CJF8"/>